<sequence>MADERSDQSLRGRDLVGLGGLLAGCVVVFTGLGLLVDDAAGTAPVFAVTGVFLGIALGGLAFWLRVRAVLRG</sequence>
<gene>
    <name evidence="2" type="ORF">ACFPGP_17180</name>
</gene>
<proteinExistence type="predicted"/>
<feature type="transmembrane region" description="Helical" evidence="1">
    <location>
        <begin position="15"/>
        <end position="36"/>
    </location>
</feature>
<dbReference type="PROSITE" id="PS51257">
    <property type="entry name" value="PROKAR_LIPOPROTEIN"/>
    <property type="match status" value="1"/>
</dbReference>
<dbReference type="Pfam" id="PF09527">
    <property type="entry name" value="ATPase_gene1"/>
    <property type="match status" value="1"/>
</dbReference>
<dbReference type="EMBL" id="JBHSKD010000024">
    <property type="protein sequence ID" value="MFC5178414.1"/>
    <property type="molecule type" value="Genomic_DNA"/>
</dbReference>
<accession>A0ABW0BM87</accession>
<organism evidence="2 3">
    <name type="scientific">Nocardioides taihuensis</name>
    <dbReference type="NCBI Taxonomy" id="1835606"/>
    <lineage>
        <taxon>Bacteria</taxon>
        <taxon>Bacillati</taxon>
        <taxon>Actinomycetota</taxon>
        <taxon>Actinomycetes</taxon>
        <taxon>Propionibacteriales</taxon>
        <taxon>Nocardioidaceae</taxon>
        <taxon>Nocardioides</taxon>
    </lineage>
</organism>
<reference evidence="3" key="1">
    <citation type="journal article" date="2019" name="Int. J. Syst. Evol. Microbiol.">
        <title>The Global Catalogue of Microorganisms (GCM) 10K type strain sequencing project: providing services to taxonomists for standard genome sequencing and annotation.</title>
        <authorList>
            <consortium name="The Broad Institute Genomics Platform"/>
            <consortium name="The Broad Institute Genome Sequencing Center for Infectious Disease"/>
            <person name="Wu L."/>
            <person name="Ma J."/>
        </authorList>
    </citation>
    <scope>NUCLEOTIDE SEQUENCE [LARGE SCALE GENOMIC DNA]</scope>
    <source>
        <strain evidence="3">DFY41</strain>
    </source>
</reference>
<keyword evidence="1" id="KW-0812">Transmembrane</keyword>
<comment type="caution">
    <text evidence="2">The sequence shown here is derived from an EMBL/GenBank/DDBJ whole genome shotgun (WGS) entry which is preliminary data.</text>
</comment>
<protein>
    <submittedName>
        <fullName evidence="2">AtpZ/AtpI family protein</fullName>
    </submittedName>
</protein>
<dbReference type="RefSeq" id="WP_378592009.1">
    <property type="nucleotide sequence ID" value="NZ_JBHSKD010000024.1"/>
</dbReference>
<dbReference type="InterPro" id="IPR032820">
    <property type="entry name" value="ATPase_put"/>
</dbReference>
<evidence type="ECO:0000313" key="3">
    <source>
        <dbReference type="Proteomes" id="UP001596087"/>
    </source>
</evidence>
<evidence type="ECO:0000313" key="2">
    <source>
        <dbReference type="EMBL" id="MFC5178414.1"/>
    </source>
</evidence>
<name>A0ABW0BM87_9ACTN</name>
<keyword evidence="1" id="KW-0472">Membrane</keyword>
<keyword evidence="3" id="KW-1185">Reference proteome</keyword>
<keyword evidence="1" id="KW-1133">Transmembrane helix</keyword>
<dbReference type="Proteomes" id="UP001596087">
    <property type="component" value="Unassembled WGS sequence"/>
</dbReference>
<feature type="transmembrane region" description="Helical" evidence="1">
    <location>
        <begin position="42"/>
        <end position="64"/>
    </location>
</feature>
<evidence type="ECO:0000256" key="1">
    <source>
        <dbReference type="SAM" id="Phobius"/>
    </source>
</evidence>